<feature type="domain" description="Protein arginine N-methyltransferase" evidence="5">
    <location>
        <begin position="201"/>
        <end position="351"/>
    </location>
</feature>
<evidence type="ECO:0000259" key="5">
    <source>
        <dbReference type="Pfam" id="PF22528"/>
    </source>
</evidence>
<evidence type="ECO:0000256" key="2">
    <source>
        <dbReference type="ARBA" id="ARBA00022679"/>
    </source>
</evidence>
<evidence type="ECO:0000256" key="4">
    <source>
        <dbReference type="SAM" id="Phobius"/>
    </source>
</evidence>
<sequence>MAMVWFQDNYKLYNIFGSFIVKMGDLTVGLQYILLAYKIAVERKEPRLAIENNMLHVIWNAMPRWHFRMLNGKLRNDSYRKAIHKALDRGLKNVVDIGSGCGLLSLYTGIHPSRPSIMAFEVNPILSYKGVTLMKKYCEHISYTSCNILSHSVKETVEPEKDLLITEIFDVGFFGEGILKTLYHAFDILLDVDYTIIPASVTMYITGIECEALDKKFRLYNKLDLHYEEKLCLKRYVAEDRYDSEAFALEKYEILTETVSFLDMSLNCEDEVERLLENEWINHFDLRVIKPGSIHCFVVWFDLNLDEEIVISTNPFHTNYEPCWEQAIFYCQHPIKVEANEIIPLRVALRDEKLYYQLERPPMCIHDHCYEVSKSALQFLNDKEWTDFILQLCDDITDGAQNLCFVDFCEFPLAGLKAAEYGHTVFCFYKEPLNVAFILYMIRNANIKESLVTLLHYDYYPHAILNMKHLDYVVYEPISQDGSLKACPMDNGLFKHHSWQYFFTSIIVHFAFIDSPYLDYCNKVNPENVAPFNGIVEEMNEYSGSEHPDLENNFPHEIMSNEVEWKLTEEPFSIEILYGLRDGKINGILTWFTFVGKTGKNFAQKQVQTLLRMYLHSLKEK</sequence>
<dbReference type="InterPro" id="IPR055135">
    <property type="entry name" value="PRMT_dom"/>
</dbReference>
<evidence type="ECO:0000313" key="7">
    <source>
        <dbReference type="Proteomes" id="UP001431783"/>
    </source>
</evidence>
<dbReference type="Gene3D" id="3.40.50.150">
    <property type="entry name" value="Vaccinia Virus protein VP39"/>
    <property type="match status" value="1"/>
</dbReference>
<reference evidence="6 7" key="1">
    <citation type="submission" date="2023-03" db="EMBL/GenBank/DDBJ databases">
        <title>Genome insight into feeding habits of ladybird beetles.</title>
        <authorList>
            <person name="Li H.-S."/>
            <person name="Huang Y.-H."/>
            <person name="Pang H."/>
        </authorList>
    </citation>
    <scope>NUCLEOTIDE SEQUENCE [LARGE SCALE GENOMIC DNA]</scope>
    <source>
        <strain evidence="6">SYSU_2023b</strain>
        <tissue evidence="6">Whole body</tissue>
    </source>
</reference>
<dbReference type="InterPro" id="IPR029063">
    <property type="entry name" value="SAM-dependent_MTases_sf"/>
</dbReference>
<dbReference type="Pfam" id="PF22528">
    <property type="entry name" value="PRMT_C"/>
    <property type="match status" value="1"/>
</dbReference>
<dbReference type="Proteomes" id="UP001431783">
    <property type="component" value="Unassembled WGS sequence"/>
</dbReference>
<keyword evidence="7" id="KW-1185">Reference proteome</keyword>
<keyword evidence="4" id="KW-0812">Transmembrane</keyword>
<dbReference type="AlphaFoldDB" id="A0AAW1TYK0"/>
<dbReference type="PANTHER" id="PTHR11006:SF60">
    <property type="entry name" value="PROTEIN ARGININE N-METHYLTRANSFERASE 9"/>
    <property type="match status" value="1"/>
</dbReference>
<gene>
    <name evidence="6" type="ORF">WA026_009531</name>
</gene>
<dbReference type="GO" id="GO:0005634">
    <property type="term" value="C:nucleus"/>
    <property type="evidence" value="ECO:0007669"/>
    <property type="project" value="TreeGrafter"/>
</dbReference>
<keyword evidence="4" id="KW-1133">Transmembrane helix</keyword>
<keyword evidence="1" id="KW-0489">Methyltransferase</keyword>
<name>A0AAW1TYK0_9CUCU</name>
<accession>A0AAW1TYK0</accession>
<dbReference type="GO" id="GO:0016274">
    <property type="term" value="F:protein-arginine N-methyltransferase activity"/>
    <property type="evidence" value="ECO:0007669"/>
    <property type="project" value="InterPro"/>
</dbReference>
<protein>
    <recommendedName>
        <fullName evidence="5">Protein arginine N-methyltransferase domain-containing protein</fullName>
    </recommendedName>
</protein>
<dbReference type="InterPro" id="IPR025799">
    <property type="entry name" value="Arg_MeTrfase"/>
</dbReference>
<organism evidence="6 7">
    <name type="scientific">Henosepilachna vigintioctopunctata</name>
    <dbReference type="NCBI Taxonomy" id="420089"/>
    <lineage>
        <taxon>Eukaryota</taxon>
        <taxon>Metazoa</taxon>
        <taxon>Ecdysozoa</taxon>
        <taxon>Arthropoda</taxon>
        <taxon>Hexapoda</taxon>
        <taxon>Insecta</taxon>
        <taxon>Pterygota</taxon>
        <taxon>Neoptera</taxon>
        <taxon>Endopterygota</taxon>
        <taxon>Coleoptera</taxon>
        <taxon>Polyphaga</taxon>
        <taxon>Cucujiformia</taxon>
        <taxon>Coccinelloidea</taxon>
        <taxon>Coccinellidae</taxon>
        <taxon>Epilachninae</taxon>
        <taxon>Epilachnini</taxon>
        <taxon>Henosepilachna</taxon>
    </lineage>
</organism>
<comment type="caution">
    <text evidence="6">The sequence shown here is derived from an EMBL/GenBank/DDBJ whole genome shotgun (WGS) entry which is preliminary data.</text>
</comment>
<evidence type="ECO:0000256" key="3">
    <source>
        <dbReference type="ARBA" id="ARBA00022691"/>
    </source>
</evidence>
<evidence type="ECO:0000313" key="6">
    <source>
        <dbReference type="EMBL" id="KAK9875734.1"/>
    </source>
</evidence>
<keyword evidence="4" id="KW-0472">Membrane</keyword>
<dbReference type="PANTHER" id="PTHR11006">
    <property type="entry name" value="PROTEIN ARGININE N-METHYLTRANSFERASE"/>
    <property type="match status" value="1"/>
</dbReference>
<dbReference type="SUPFAM" id="SSF53335">
    <property type="entry name" value="S-adenosyl-L-methionine-dependent methyltransferases"/>
    <property type="match status" value="1"/>
</dbReference>
<dbReference type="GO" id="GO:0042054">
    <property type="term" value="F:histone methyltransferase activity"/>
    <property type="evidence" value="ECO:0007669"/>
    <property type="project" value="TreeGrafter"/>
</dbReference>
<dbReference type="EMBL" id="JARQZJ010000034">
    <property type="protein sequence ID" value="KAK9875734.1"/>
    <property type="molecule type" value="Genomic_DNA"/>
</dbReference>
<dbReference type="GO" id="GO:0032259">
    <property type="term" value="P:methylation"/>
    <property type="evidence" value="ECO:0007669"/>
    <property type="project" value="UniProtKB-KW"/>
</dbReference>
<proteinExistence type="predicted"/>
<keyword evidence="2" id="KW-0808">Transferase</keyword>
<keyword evidence="3" id="KW-0949">S-adenosyl-L-methionine</keyword>
<evidence type="ECO:0000256" key="1">
    <source>
        <dbReference type="ARBA" id="ARBA00022603"/>
    </source>
</evidence>
<dbReference type="Gene3D" id="2.70.160.11">
    <property type="entry name" value="Hnrnp arginine n-methyltransferase1"/>
    <property type="match status" value="1"/>
</dbReference>
<feature type="transmembrane region" description="Helical" evidence="4">
    <location>
        <begin position="12"/>
        <end position="37"/>
    </location>
</feature>